<protein>
    <submittedName>
        <fullName evidence="8">DNA repair protein RadC</fullName>
    </submittedName>
</protein>
<name>A0A934J7J6_9BACL</name>
<comment type="similarity">
    <text evidence="1">Belongs to the UPF0758 family.</text>
</comment>
<evidence type="ECO:0000256" key="5">
    <source>
        <dbReference type="ARBA" id="ARBA00022833"/>
    </source>
</evidence>
<dbReference type="GO" id="GO:0008237">
    <property type="term" value="F:metallopeptidase activity"/>
    <property type="evidence" value="ECO:0007669"/>
    <property type="project" value="UniProtKB-KW"/>
</dbReference>
<evidence type="ECO:0000259" key="7">
    <source>
        <dbReference type="PROSITE" id="PS50249"/>
    </source>
</evidence>
<dbReference type="InterPro" id="IPR037518">
    <property type="entry name" value="MPN"/>
</dbReference>
<proteinExistence type="inferred from homology"/>
<dbReference type="NCBIfam" id="TIGR00608">
    <property type="entry name" value="radc"/>
    <property type="match status" value="1"/>
</dbReference>
<keyword evidence="4" id="KW-0378">Hydrolase</keyword>
<keyword evidence="6" id="KW-0482">Metalloprotease</keyword>
<dbReference type="CDD" id="cd08071">
    <property type="entry name" value="MPN_DUF2466"/>
    <property type="match status" value="1"/>
</dbReference>
<sequence length="132" mass="14387">MDSKVIRSPRDAYQIIQTVLDIEHEATEVFGILTLNVKMAVAGIHVLSTGGLSSAIVHPREVFKAAILNNATSIICFHNHPSGDISPSLEDIKMTERLKDAGELMGIPLMDHVIIGDGQYFSFQEQGMIIVG</sequence>
<dbReference type="Pfam" id="PF04002">
    <property type="entry name" value="RadC"/>
    <property type="match status" value="1"/>
</dbReference>
<gene>
    <name evidence="8" type="primary">radC</name>
    <name evidence="8" type="ORF">JFN88_11140</name>
</gene>
<comment type="caution">
    <text evidence="8">The sequence shown here is derived from an EMBL/GenBank/DDBJ whole genome shotgun (WGS) entry which is preliminary data.</text>
</comment>
<dbReference type="GO" id="GO:0046872">
    <property type="term" value="F:metal ion binding"/>
    <property type="evidence" value="ECO:0007669"/>
    <property type="project" value="UniProtKB-KW"/>
</dbReference>
<evidence type="ECO:0000313" key="9">
    <source>
        <dbReference type="Proteomes" id="UP000640274"/>
    </source>
</evidence>
<evidence type="ECO:0000313" key="8">
    <source>
        <dbReference type="EMBL" id="MBJ6361820.1"/>
    </source>
</evidence>
<evidence type="ECO:0000256" key="4">
    <source>
        <dbReference type="ARBA" id="ARBA00022801"/>
    </source>
</evidence>
<evidence type="ECO:0000256" key="6">
    <source>
        <dbReference type="ARBA" id="ARBA00023049"/>
    </source>
</evidence>
<dbReference type="PROSITE" id="PS50249">
    <property type="entry name" value="MPN"/>
    <property type="match status" value="1"/>
</dbReference>
<dbReference type="AlphaFoldDB" id="A0A934J7J6"/>
<feature type="domain" description="MPN" evidence="7">
    <location>
        <begin position="5"/>
        <end position="129"/>
    </location>
</feature>
<dbReference type="InterPro" id="IPR001405">
    <property type="entry name" value="UPF0758"/>
</dbReference>
<keyword evidence="9" id="KW-1185">Reference proteome</keyword>
<evidence type="ECO:0000256" key="2">
    <source>
        <dbReference type="ARBA" id="ARBA00022670"/>
    </source>
</evidence>
<dbReference type="EMBL" id="JAELUP010000056">
    <property type="protein sequence ID" value="MBJ6361820.1"/>
    <property type="molecule type" value="Genomic_DNA"/>
</dbReference>
<organism evidence="8 9">
    <name type="scientific">Paenibacillus roseus</name>
    <dbReference type="NCBI Taxonomy" id="2798579"/>
    <lineage>
        <taxon>Bacteria</taxon>
        <taxon>Bacillati</taxon>
        <taxon>Bacillota</taxon>
        <taxon>Bacilli</taxon>
        <taxon>Bacillales</taxon>
        <taxon>Paenibacillaceae</taxon>
        <taxon>Paenibacillus</taxon>
    </lineage>
</organism>
<dbReference type="PANTHER" id="PTHR30471:SF3">
    <property type="entry name" value="UPF0758 PROTEIN YEES-RELATED"/>
    <property type="match status" value="1"/>
</dbReference>
<keyword evidence="3" id="KW-0479">Metal-binding</keyword>
<dbReference type="Gene3D" id="3.40.140.10">
    <property type="entry name" value="Cytidine Deaminase, domain 2"/>
    <property type="match status" value="1"/>
</dbReference>
<dbReference type="GO" id="GO:0006508">
    <property type="term" value="P:proteolysis"/>
    <property type="evidence" value="ECO:0007669"/>
    <property type="project" value="UniProtKB-KW"/>
</dbReference>
<dbReference type="InterPro" id="IPR020891">
    <property type="entry name" value="UPF0758_CS"/>
</dbReference>
<dbReference type="PANTHER" id="PTHR30471">
    <property type="entry name" value="DNA REPAIR PROTEIN RADC"/>
    <property type="match status" value="1"/>
</dbReference>
<evidence type="ECO:0000256" key="1">
    <source>
        <dbReference type="ARBA" id="ARBA00010243"/>
    </source>
</evidence>
<dbReference type="SUPFAM" id="SSF102712">
    <property type="entry name" value="JAB1/MPN domain"/>
    <property type="match status" value="1"/>
</dbReference>
<reference evidence="8" key="1">
    <citation type="submission" date="2020-12" db="EMBL/GenBank/DDBJ databases">
        <authorList>
            <person name="Huq M.A."/>
        </authorList>
    </citation>
    <scope>NUCLEOTIDE SEQUENCE</scope>
    <source>
        <strain evidence="8">MAHUQ-46</strain>
    </source>
</reference>
<keyword evidence="2" id="KW-0645">Protease</keyword>
<accession>A0A934J7J6</accession>
<dbReference type="Proteomes" id="UP000640274">
    <property type="component" value="Unassembled WGS sequence"/>
</dbReference>
<evidence type="ECO:0000256" key="3">
    <source>
        <dbReference type="ARBA" id="ARBA00022723"/>
    </source>
</evidence>
<keyword evidence="5" id="KW-0862">Zinc</keyword>
<dbReference type="InterPro" id="IPR025657">
    <property type="entry name" value="RadC_JAB"/>
</dbReference>
<dbReference type="PROSITE" id="PS01302">
    <property type="entry name" value="UPF0758"/>
    <property type="match status" value="1"/>
</dbReference>